<dbReference type="Gene3D" id="3.40.50.300">
    <property type="entry name" value="P-loop containing nucleotide triphosphate hydrolases"/>
    <property type="match status" value="2"/>
</dbReference>
<dbReference type="InterPro" id="IPR027785">
    <property type="entry name" value="UvrD-like_helicase_C"/>
</dbReference>
<name>A0A0K2GEY7_NITMO</name>
<dbReference type="Pfam" id="PF14520">
    <property type="entry name" value="HHH_5"/>
    <property type="match status" value="1"/>
</dbReference>
<evidence type="ECO:0000259" key="3">
    <source>
        <dbReference type="Pfam" id="PF13538"/>
    </source>
</evidence>
<dbReference type="InterPro" id="IPR006345">
    <property type="entry name" value="RecD2"/>
</dbReference>
<dbReference type="GO" id="GO:0009338">
    <property type="term" value="C:exodeoxyribonuclease V complex"/>
    <property type="evidence" value="ECO:0007669"/>
    <property type="project" value="TreeGrafter"/>
</dbReference>
<evidence type="ECO:0000259" key="5">
    <source>
        <dbReference type="Pfam" id="PF18335"/>
    </source>
</evidence>
<dbReference type="InterPro" id="IPR050534">
    <property type="entry name" value="Coronavir_polyprotein_1ab"/>
</dbReference>
<dbReference type="PANTHER" id="PTHR43788:SF6">
    <property type="entry name" value="DNA HELICASE B"/>
    <property type="match status" value="1"/>
</dbReference>
<feature type="domain" description="UvrD-like helicase C-terminal" evidence="3">
    <location>
        <begin position="634"/>
        <end position="680"/>
    </location>
</feature>
<evidence type="ECO:0000256" key="2">
    <source>
        <dbReference type="ARBA" id="ARBA00022840"/>
    </source>
</evidence>
<dbReference type="Pfam" id="PF13604">
    <property type="entry name" value="AAA_30"/>
    <property type="match status" value="1"/>
</dbReference>
<dbReference type="EMBL" id="CP011801">
    <property type="protein sequence ID" value="ALA59523.1"/>
    <property type="molecule type" value="Genomic_DNA"/>
</dbReference>
<dbReference type="Gene3D" id="2.30.30.940">
    <property type="match status" value="1"/>
</dbReference>
<dbReference type="InterPro" id="IPR029493">
    <property type="entry name" value="RecD2-like_HHH"/>
</dbReference>
<dbReference type="PANTHER" id="PTHR43788">
    <property type="entry name" value="DNA2/NAM7 HELICASE FAMILY MEMBER"/>
    <property type="match status" value="1"/>
</dbReference>
<dbReference type="Pfam" id="PF18335">
    <property type="entry name" value="SH3_13"/>
    <property type="match status" value="1"/>
</dbReference>
<dbReference type="Pfam" id="PF13538">
    <property type="entry name" value="UvrD_C_2"/>
    <property type="match status" value="1"/>
</dbReference>
<dbReference type="OrthoDB" id="9803432at2"/>
<dbReference type="GO" id="GO:0003677">
    <property type="term" value="F:DNA binding"/>
    <property type="evidence" value="ECO:0007669"/>
    <property type="project" value="InterPro"/>
</dbReference>
<evidence type="ECO:0000313" key="7">
    <source>
        <dbReference type="Proteomes" id="UP000069205"/>
    </source>
</evidence>
<dbReference type="KEGG" id="nmv:NITMOv2_3124"/>
<dbReference type="STRING" id="42253.NITMOv2_3124"/>
<protein>
    <recommendedName>
        <fullName evidence="8">ATP-dependent RecD-like DNA helicase</fullName>
    </recommendedName>
</protein>
<evidence type="ECO:0000259" key="4">
    <source>
        <dbReference type="Pfam" id="PF14490"/>
    </source>
</evidence>
<sequence>MDQERVASGSDVCIEVEVLRALYRKAETGFTVLSVREAAKVSSALDGHRVFKVVGQLRTEPVQSQRLLLVGRWEYGTRGEQFRVAAVSCARPHTAEGIKAYLASGVLSGIGPVLAQRIVDRFGRDALTVLDLHPEQLIEIQGIGESTIAHIVKSWQIQKGRAAALTELLSLGLSVSLAHKALRQFGPEAALQIRTNVYCLAELHGVGFQRADSIARERGMAVNDPHRLVAGLHYVLEREAGRGHSCLPREVLTKEAQQVLEVEVTELEAAVARESERGALQEWERTLYLPRLYHAERALEAGLRDLARQTFLPSRIELGAVERLALTPVQQEAVARALDHGLSVIAGLPGTGKTMAVGYLLRQAVRLGLKVALAAPTGKAAKRAGEGTGLDGMTIHRLLEWHPRDGCRFNRRRPLRIDLLVVDEAPMMDLEMAAAMVNALDPARTRLVFVGDIHQLPAVGAGQVLRDVIAANICPVTELVEIQRQTAGSQIVRLAHDIHFGAVPSLRSGSLGECEFHLRNEPEEVLAALRDVLPRLPFRPQEIQVLAPMKRGPLGTVELNRVLQDVMNPGTSVDGFPFRVGDRVIHLDNDYKKQVFNGEIGSITEVSETERVLQVAYPDRQISYAETEWDELALAYCMTVHKAQGSEFSCTVVVMHSSHYPMLTREVLYTAVTRAQKHLVYIGSPQAFYTALKRDHASVRHSRLFRDSPLAVLEPFSHQTVFLA</sequence>
<dbReference type="AlphaFoldDB" id="A0A0K2GEY7"/>
<evidence type="ECO:0008006" key="8">
    <source>
        <dbReference type="Google" id="ProtNLM"/>
    </source>
</evidence>
<organism evidence="6 7">
    <name type="scientific">Nitrospira moscoviensis</name>
    <dbReference type="NCBI Taxonomy" id="42253"/>
    <lineage>
        <taxon>Bacteria</taxon>
        <taxon>Pseudomonadati</taxon>
        <taxon>Nitrospirota</taxon>
        <taxon>Nitrospiria</taxon>
        <taxon>Nitrospirales</taxon>
        <taxon>Nitrospiraceae</taxon>
        <taxon>Nitrospira</taxon>
    </lineage>
</organism>
<reference evidence="6 7" key="1">
    <citation type="journal article" date="2015" name="Proc. Natl. Acad. Sci. U.S.A.">
        <title>Expanded metabolic versatility of ubiquitous nitrite-oxidizing bacteria from the genus Nitrospira.</title>
        <authorList>
            <person name="Koch H."/>
            <person name="Lucker S."/>
            <person name="Albertsen M."/>
            <person name="Kitzinger K."/>
            <person name="Herbold C."/>
            <person name="Spieck E."/>
            <person name="Nielsen P.H."/>
            <person name="Wagner M."/>
            <person name="Daims H."/>
        </authorList>
    </citation>
    <scope>NUCLEOTIDE SEQUENCE [LARGE SCALE GENOMIC DNA]</scope>
    <source>
        <strain evidence="6 7">NSP M-1</strain>
    </source>
</reference>
<dbReference type="CDD" id="cd17933">
    <property type="entry name" value="DEXSc_RecD-like"/>
    <property type="match status" value="1"/>
</dbReference>
<dbReference type="SUPFAM" id="SSF47781">
    <property type="entry name" value="RuvA domain 2-like"/>
    <property type="match status" value="1"/>
</dbReference>
<dbReference type="InterPro" id="IPR027417">
    <property type="entry name" value="P-loop_NTPase"/>
</dbReference>
<dbReference type="GO" id="GO:0005524">
    <property type="term" value="F:ATP binding"/>
    <property type="evidence" value="ECO:0007669"/>
    <property type="project" value="UniProtKB-KW"/>
</dbReference>
<evidence type="ECO:0000256" key="1">
    <source>
        <dbReference type="ARBA" id="ARBA00022741"/>
    </source>
</evidence>
<dbReference type="GO" id="GO:0017116">
    <property type="term" value="F:single-stranded DNA helicase activity"/>
    <property type="evidence" value="ECO:0007669"/>
    <property type="project" value="TreeGrafter"/>
</dbReference>
<keyword evidence="2" id="KW-0067">ATP-binding</keyword>
<dbReference type="Gene3D" id="1.10.150.20">
    <property type="entry name" value="5' to 3' exonuclease, C-terminal subdomain"/>
    <property type="match status" value="1"/>
</dbReference>
<dbReference type="GO" id="GO:0043139">
    <property type="term" value="F:5'-3' DNA helicase activity"/>
    <property type="evidence" value="ECO:0007669"/>
    <property type="project" value="InterPro"/>
</dbReference>
<dbReference type="InterPro" id="IPR041451">
    <property type="entry name" value="RecD2_SH13"/>
</dbReference>
<dbReference type="InterPro" id="IPR010994">
    <property type="entry name" value="RuvA_2-like"/>
</dbReference>
<feature type="domain" description="ATP-dependent RecD2 DNA helicase SH3" evidence="5">
    <location>
        <begin position="559"/>
        <end position="617"/>
    </location>
</feature>
<feature type="domain" description="ATP-dependent RecD2 DNA helicase-like helix-hairpin-helix" evidence="4">
    <location>
        <begin position="159"/>
        <end position="246"/>
    </location>
</feature>
<dbReference type="NCBIfam" id="TIGR01448">
    <property type="entry name" value="recD_rel"/>
    <property type="match status" value="1"/>
</dbReference>
<dbReference type="Gene3D" id="1.10.10.2220">
    <property type="match status" value="1"/>
</dbReference>
<keyword evidence="7" id="KW-1185">Reference proteome</keyword>
<keyword evidence="1" id="KW-0547">Nucleotide-binding</keyword>
<dbReference type="Pfam" id="PF14490">
    <property type="entry name" value="HHH_RecD2"/>
    <property type="match status" value="1"/>
</dbReference>
<evidence type="ECO:0000313" key="6">
    <source>
        <dbReference type="EMBL" id="ALA59523.1"/>
    </source>
</evidence>
<dbReference type="Proteomes" id="UP000069205">
    <property type="component" value="Chromosome"/>
</dbReference>
<dbReference type="GO" id="GO:0006310">
    <property type="term" value="P:DNA recombination"/>
    <property type="evidence" value="ECO:0007669"/>
    <property type="project" value="InterPro"/>
</dbReference>
<gene>
    <name evidence="6" type="ORF">NITMOv2_3124</name>
</gene>
<accession>A0A0K2GEY7</accession>
<dbReference type="HAMAP" id="MF_01488">
    <property type="entry name" value="RecD2"/>
    <property type="match status" value="1"/>
</dbReference>
<dbReference type="CDD" id="cd18809">
    <property type="entry name" value="SF1_C_RecD"/>
    <property type="match status" value="1"/>
</dbReference>
<dbReference type="PATRIC" id="fig|42253.5.peg.3078"/>
<dbReference type="SUPFAM" id="SSF52540">
    <property type="entry name" value="P-loop containing nucleoside triphosphate hydrolases"/>
    <property type="match status" value="2"/>
</dbReference>
<proteinExistence type="inferred from homology"/>